<dbReference type="EMBL" id="GBRH01163183">
    <property type="protein sequence ID" value="JAE34713.1"/>
    <property type="molecule type" value="Transcribed_RNA"/>
</dbReference>
<organism evidence="1">
    <name type="scientific">Arundo donax</name>
    <name type="common">Giant reed</name>
    <name type="synonym">Donax arundinaceus</name>
    <dbReference type="NCBI Taxonomy" id="35708"/>
    <lineage>
        <taxon>Eukaryota</taxon>
        <taxon>Viridiplantae</taxon>
        <taxon>Streptophyta</taxon>
        <taxon>Embryophyta</taxon>
        <taxon>Tracheophyta</taxon>
        <taxon>Spermatophyta</taxon>
        <taxon>Magnoliopsida</taxon>
        <taxon>Liliopsida</taxon>
        <taxon>Poales</taxon>
        <taxon>Poaceae</taxon>
        <taxon>PACMAD clade</taxon>
        <taxon>Arundinoideae</taxon>
        <taxon>Arundineae</taxon>
        <taxon>Arundo</taxon>
    </lineage>
</organism>
<reference evidence="1" key="2">
    <citation type="journal article" date="2015" name="Data Brief">
        <title>Shoot transcriptome of the giant reed, Arundo donax.</title>
        <authorList>
            <person name="Barrero R.A."/>
            <person name="Guerrero F.D."/>
            <person name="Moolhuijzen P."/>
            <person name="Goolsby J.A."/>
            <person name="Tidwell J."/>
            <person name="Bellgard S.E."/>
            <person name="Bellgard M.I."/>
        </authorList>
    </citation>
    <scope>NUCLEOTIDE SEQUENCE</scope>
    <source>
        <tissue evidence="1">Shoot tissue taken approximately 20 cm above the soil surface</tissue>
    </source>
</reference>
<reference evidence="1" key="1">
    <citation type="submission" date="2014-09" db="EMBL/GenBank/DDBJ databases">
        <authorList>
            <person name="Magalhaes I.L.F."/>
            <person name="Oliveira U."/>
            <person name="Santos F.R."/>
            <person name="Vidigal T.H.D.A."/>
            <person name="Brescovit A.D."/>
            <person name="Santos A.J."/>
        </authorList>
    </citation>
    <scope>NUCLEOTIDE SEQUENCE</scope>
    <source>
        <tissue evidence="1">Shoot tissue taken approximately 20 cm above the soil surface</tissue>
    </source>
</reference>
<evidence type="ECO:0000313" key="1">
    <source>
        <dbReference type="EMBL" id="JAE34713.1"/>
    </source>
</evidence>
<dbReference type="EMBL" id="GBRH01218056">
    <property type="protein sequence ID" value="JAD79839.1"/>
    <property type="molecule type" value="Transcribed_RNA"/>
</dbReference>
<sequence length="121" mass="13323">MPQHMDIYIRIDWALPFGVKQTEVIKILNDIIKVLPDSPCTISQVLWSNRYSCCSIQSSHLRSSTRPSCFSSLSHKLVADVPLASCGATSDPVHRPDQLSEVVILDRTAALGENADACRDA</sequence>
<accession>A0A0A9HP75</accession>
<name>A0A0A9HP75_ARUDO</name>
<proteinExistence type="predicted"/>
<protein>
    <submittedName>
        <fullName evidence="1">Uncharacterized protein</fullName>
    </submittedName>
</protein>
<dbReference type="AlphaFoldDB" id="A0A0A9HP75"/>